<proteinExistence type="predicted"/>
<dbReference type="Proteomes" id="UP001153555">
    <property type="component" value="Unassembled WGS sequence"/>
</dbReference>
<name>A0A9N7MM18_STRHE</name>
<evidence type="ECO:0000259" key="3">
    <source>
        <dbReference type="PROSITE" id="PS50158"/>
    </source>
</evidence>
<feature type="non-terminal residue" evidence="4">
    <location>
        <position position="295"/>
    </location>
</feature>
<dbReference type="PROSITE" id="PS50158">
    <property type="entry name" value="ZF_CCHC"/>
    <property type="match status" value="1"/>
</dbReference>
<gene>
    <name evidence="4" type="ORF">SHERM_14199</name>
</gene>
<dbReference type="EMBL" id="CACSLK010011613">
    <property type="protein sequence ID" value="CAA0813640.1"/>
    <property type="molecule type" value="Genomic_DNA"/>
</dbReference>
<organism evidence="4 5">
    <name type="scientific">Striga hermonthica</name>
    <name type="common">Purple witchweed</name>
    <name type="synonym">Buchnera hermonthica</name>
    <dbReference type="NCBI Taxonomy" id="68872"/>
    <lineage>
        <taxon>Eukaryota</taxon>
        <taxon>Viridiplantae</taxon>
        <taxon>Streptophyta</taxon>
        <taxon>Embryophyta</taxon>
        <taxon>Tracheophyta</taxon>
        <taxon>Spermatophyta</taxon>
        <taxon>Magnoliopsida</taxon>
        <taxon>eudicotyledons</taxon>
        <taxon>Gunneridae</taxon>
        <taxon>Pentapetalae</taxon>
        <taxon>asterids</taxon>
        <taxon>lamiids</taxon>
        <taxon>Lamiales</taxon>
        <taxon>Orobanchaceae</taxon>
        <taxon>Buchnereae</taxon>
        <taxon>Striga</taxon>
    </lineage>
</organism>
<evidence type="ECO:0000313" key="5">
    <source>
        <dbReference type="Proteomes" id="UP001153555"/>
    </source>
</evidence>
<feature type="domain" description="CCHC-type" evidence="3">
    <location>
        <begin position="275"/>
        <end position="290"/>
    </location>
</feature>
<dbReference type="InterPro" id="IPR036875">
    <property type="entry name" value="Znf_CCHC_sf"/>
</dbReference>
<evidence type="ECO:0000256" key="2">
    <source>
        <dbReference type="SAM" id="MobiDB-lite"/>
    </source>
</evidence>
<comment type="caution">
    <text evidence="4">The sequence shown here is derived from an EMBL/GenBank/DDBJ whole genome shotgun (WGS) entry which is preliminary data.</text>
</comment>
<feature type="region of interest" description="Disordered" evidence="2">
    <location>
        <begin position="217"/>
        <end position="256"/>
    </location>
</feature>
<keyword evidence="1" id="KW-0479">Metal-binding</keyword>
<keyword evidence="5" id="KW-1185">Reference proteome</keyword>
<reference evidence="4" key="1">
    <citation type="submission" date="2019-12" db="EMBL/GenBank/DDBJ databases">
        <authorList>
            <person name="Scholes J."/>
        </authorList>
    </citation>
    <scope>NUCLEOTIDE SEQUENCE</scope>
</reference>
<dbReference type="SMART" id="SM00343">
    <property type="entry name" value="ZnF_C2HC"/>
    <property type="match status" value="1"/>
</dbReference>
<dbReference type="SUPFAM" id="SSF57756">
    <property type="entry name" value="Retrovirus zinc finger-like domains"/>
    <property type="match status" value="1"/>
</dbReference>
<feature type="compositionally biased region" description="Basic residues" evidence="2">
    <location>
        <begin position="144"/>
        <end position="159"/>
    </location>
</feature>
<sequence>LERELTPWESTYLYELHERRNRKEYERQLLEGREATGGEVQNGEDDGALNFLIHEDKESLEEEGNDTEVVINPGESDEEGDDGLDIWLENMLEEPTTPIYRPSCVRYWPKGYGPRAKLKVKKRRAKRRRKTKAQKASQCCGPCTRKRRAQKKEARRRGLNQRIRELVGSHGLMSYADTVSRAQEVESCLIPLAQVPSFYHASQPSQAIVQHAQPLSYVQPNSSSGKRKSDYQNRKKGKKGNFGRRDDRPTQGQLPRCPKCGRFHAGECLADQRACYNCNRPGHYASVCPEPKRQQ</sequence>
<evidence type="ECO:0000313" key="4">
    <source>
        <dbReference type="EMBL" id="CAA0813640.1"/>
    </source>
</evidence>
<dbReference type="AlphaFoldDB" id="A0A9N7MM18"/>
<dbReference type="GO" id="GO:0008270">
    <property type="term" value="F:zinc ion binding"/>
    <property type="evidence" value="ECO:0007669"/>
    <property type="project" value="UniProtKB-KW"/>
</dbReference>
<keyword evidence="1" id="KW-0862">Zinc</keyword>
<dbReference type="InterPro" id="IPR001878">
    <property type="entry name" value="Znf_CCHC"/>
</dbReference>
<evidence type="ECO:0000256" key="1">
    <source>
        <dbReference type="PROSITE-ProRule" id="PRU00047"/>
    </source>
</evidence>
<dbReference type="Gene3D" id="4.10.60.10">
    <property type="entry name" value="Zinc finger, CCHC-type"/>
    <property type="match status" value="1"/>
</dbReference>
<protein>
    <recommendedName>
        <fullName evidence="3">CCHC-type domain-containing protein</fullName>
    </recommendedName>
</protein>
<dbReference type="Pfam" id="PF00098">
    <property type="entry name" value="zf-CCHC"/>
    <property type="match status" value="1"/>
</dbReference>
<feature type="non-terminal residue" evidence="4">
    <location>
        <position position="1"/>
    </location>
</feature>
<accession>A0A9N7MM18</accession>
<feature type="region of interest" description="Disordered" evidence="2">
    <location>
        <begin position="126"/>
        <end position="161"/>
    </location>
</feature>
<keyword evidence="1" id="KW-0863">Zinc-finger</keyword>
<dbReference type="OrthoDB" id="3863715at2759"/>
<dbReference type="GO" id="GO:0003676">
    <property type="term" value="F:nucleic acid binding"/>
    <property type="evidence" value="ECO:0007669"/>
    <property type="project" value="InterPro"/>
</dbReference>